<dbReference type="EMBL" id="JAWCUI010000050">
    <property type="protein sequence ID" value="KAL1891691.1"/>
    <property type="molecule type" value="Genomic_DNA"/>
</dbReference>
<evidence type="ECO:0000313" key="10">
    <source>
        <dbReference type="Proteomes" id="UP001583186"/>
    </source>
</evidence>
<proteinExistence type="predicted"/>
<evidence type="ECO:0000256" key="6">
    <source>
        <dbReference type="SAM" id="MobiDB-lite"/>
    </source>
</evidence>
<evidence type="ECO:0000256" key="7">
    <source>
        <dbReference type="SAM" id="Phobius"/>
    </source>
</evidence>
<keyword evidence="5 7" id="KW-0472">Membrane</keyword>
<feature type="transmembrane region" description="Helical" evidence="7">
    <location>
        <begin position="402"/>
        <end position="418"/>
    </location>
</feature>
<organism evidence="9 10">
    <name type="scientific">Sporothrix stenoceras</name>
    <dbReference type="NCBI Taxonomy" id="5173"/>
    <lineage>
        <taxon>Eukaryota</taxon>
        <taxon>Fungi</taxon>
        <taxon>Dikarya</taxon>
        <taxon>Ascomycota</taxon>
        <taxon>Pezizomycotina</taxon>
        <taxon>Sordariomycetes</taxon>
        <taxon>Sordariomycetidae</taxon>
        <taxon>Ophiostomatales</taxon>
        <taxon>Ophiostomataceae</taxon>
        <taxon>Sporothrix</taxon>
    </lineage>
</organism>
<comment type="caution">
    <text evidence="9">The sequence shown here is derived from an EMBL/GenBank/DDBJ whole genome shotgun (WGS) entry which is preliminary data.</text>
</comment>
<accession>A0ABR3YTR8</accession>
<name>A0ABR3YTR8_9PEZI</name>
<dbReference type="InterPro" id="IPR020846">
    <property type="entry name" value="MFS_dom"/>
</dbReference>
<feature type="transmembrane region" description="Helical" evidence="7">
    <location>
        <begin position="372"/>
        <end position="390"/>
    </location>
</feature>
<evidence type="ECO:0000256" key="2">
    <source>
        <dbReference type="ARBA" id="ARBA00022448"/>
    </source>
</evidence>
<feature type="region of interest" description="Disordered" evidence="6">
    <location>
        <begin position="1"/>
        <end position="43"/>
    </location>
</feature>
<sequence>MAITEVHSDDPSEERPTVVDEKNVGSSSTDAVDVEPAQPTSTGYHVVTRSAKNEDGDVSAGQIGDIAIAGYDAAVMSARASLSADEENKLFRQIDWRLLPLLSVIYMVKTIDAANLSNARIMDQGTPRNILTELKMTSNMYNLVTTAYYIPYILAETPSNLLVKKFKPSVWQARIMISWGIVLCAHAAVTNAGGLYTVRALLGLFEAGLWPGQLLQLCYWYRPDELAPRIVLVTVLGNFSSVVSGLLAFGFNGVTARGLSGWKWLILTEGVFTILLGIFTLFFLPDFPANASWLSDREKAFVQARLPVNAPRAQEENFSWRQFINTLKDIRLWLFLGCWAFYTVGTTGLTFYQPTVIAGLGFTSIGRAQLLNIPPAIFSCFLTISFGIFADTGYIPQPSIPLFFMVVILACYVVEYTYPNLGGVYAATVIAGGFSTAWYTMMWPWRVQTTQGATGSALAIAFANSYGQIGGAVGAQLFNSRFAPHYTTSFGIAMGFIGMAIVMNLITWSFTWRVDAETRRIKRARKAALKRNEAILDDVQI</sequence>
<keyword evidence="2" id="KW-0813">Transport</keyword>
<dbReference type="PANTHER" id="PTHR43791">
    <property type="entry name" value="PERMEASE-RELATED"/>
    <property type="match status" value="1"/>
</dbReference>
<feature type="domain" description="Major facilitator superfamily (MFS) profile" evidence="8">
    <location>
        <begin position="98"/>
        <end position="519"/>
    </location>
</feature>
<evidence type="ECO:0000256" key="3">
    <source>
        <dbReference type="ARBA" id="ARBA00022692"/>
    </source>
</evidence>
<gene>
    <name evidence="9" type="ORF">Sste5346_007440</name>
</gene>
<comment type="subcellular location">
    <subcellularLocation>
        <location evidence="1">Membrane</location>
        <topology evidence="1">Multi-pass membrane protein</topology>
    </subcellularLocation>
</comment>
<dbReference type="PROSITE" id="PS50850">
    <property type="entry name" value="MFS"/>
    <property type="match status" value="1"/>
</dbReference>
<feature type="transmembrane region" description="Helical" evidence="7">
    <location>
        <begin position="264"/>
        <end position="284"/>
    </location>
</feature>
<dbReference type="Pfam" id="PF07690">
    <property type="entry name" value="MFS_1"/>
    <property type="match status" value="1"/>
</dbReference>
<dbReference type="InterPro" id="IPR011701">
    <property type="entry name" value="MFS"/>
</dbReference>
<feature type="transmembrane region" description="Helical" evidence="7">
    <location>
        <begin position="424"/>
        <end position="445"/>
    </location>
</feature>
<dbReference type="InterPro" id="IPR036259">
    <property type="entry name" value="MFS_trans_sf"/>
</dbReference>
<evidence type="ECO:0000256" key="4">
    <source>
        <dbReference type="ARBA" id="ARBA00022989"/>
    </source>
</evidence>
<evidence type="ECO:0000256" key="1">
    <source>
        <dbReference type="ARBA" id="ARBA00004141"/>
    </source>
</evidence>
<feature type="transmembrane region" description="Helical" evidence="7">
    <location>
        <begin position="332"/>
        <end position="352"/>
    </location>
</feature>
<evidence type="ECO:0000256" key="5">
    <source>
        <dbReference type="ARBA" id="ARBA00023136"/>
    </source>
</evidence>
<dbReference type="SUPFAM" id="SSF103473">
    <property type="entry name" value="MFS general substrate transporter"/>
    <property type="match status" value="1"/>
</dbReference>
<evidence type="ECO:0000259" key="8">
    <source>
        <dbReference type="PROSITE" id="PS50850"/>
    </source>
</evidence>
<keyword evidence="3 7" id="KW-0812">Transmembrane</keyword>
<dbReference type="PANTHER" id="PTHR43791:SF36">
    <property type="entry name" value="TRANSPORTER, PUTATIVE (AFU_ORTHOLOGUE AFUA_6G08340)-RELATED"/>
    <property type="match status" value="1"/>
</dbReference>
<reference evidence="9 10" key="1">
    <citation type="journal article" date="2024" name="IMA Fungus">
        <title>IMA Genome - F19 : A genome assembly and annotation guide to empower mycologists, including annotated draft genome sequences of Ceratocystis pirilliformis, Diaporthe australafricana, Fusarium ophioides, Paecilomyces lecythidis, and Sporothrix stenoceras.</title>
        <authorList>
            <person name="Aylward J."/>
            <person name="Wilson A.M."/>
            <person name="Visagie C.M."/>
            <person name="Spraker J."/>
            <person name="Barnes I."/>
            <person name="Buitendag C."/>
            <person name="Ceriani C."/>
            <person name="Del Mar Angel L."/>
            <person name="du Plessis D."/>
            <person name="Fuchs T."/>
            <person name="Gasser K."/>
            <person name="Kramer D."/>
            <person name="Li W."/>
            <person name="Munsamy K."/>
            <person name="Piso A."/>
            <person name="Price J.L."/>
            <person name="Sonnekus B."/>
            <person name="Thomas C."/>
            <person name="van der Nest A."/>
            <person name="van Dijk A."/>
            <person name="van Heerden A."/>
            <person name="van Vuuren N."/>
            <person name="Yilmaz N."/>
            <person name="Duong T.A."/>
            <person name="van der Merwe N.A."/>
            <person name="Wingfield M.J."/>
            <person name="Wingfield B.D."/>
        </authorList>
    </citation>
    <scope>NUCLEOTIDE SEQUENCE [LARGE SCALE GENOMIC DNA]</scope>
    <source>
        <strain evidence="9 10">CMW 5346</strain>
    </source>
</reference>
<protein>
    <recommendedName>
        <fullName evidence="8">Major facilitator superfamily (MFS) profile domain-containing protein</fullName>
    </recommendedName>
</protein>
<feature type="transmembrane region" description="Helical" evidence="7">
    <location>
        <begin position="171"/>
        <end position="189"/>
    </location>
</feature>
<keyword evidence="4 7" id="KW-1133">Transmembrane helix</keyword>
<dbReference type="Gene3D" id="1.20.1250.20">
    <property type="entry name" value="MFS general substrate transporter like domains"/>
    <property type="match status" value="2"/>
</dbReference>
<keyword evidence="10" id="KW-1185">Reference proteome</keyword>
<feature type="compositionally biased region" description="Basic and acidic residues" evidence="6">
    <location>
        <begin position="1"/>
        <end position="23"/>
    </location>
</feature>
<dbReference type="Proteomes" id="UP001583186">
    <property type="component" value="Unassembled WGS sequence"/>
</dbReference>
<evidence type="ECO:0000313" key="9">
    <source>
        <dbReference type="EMBL" id="KAL1891691.1"/>
    </source>
</evidence>
<feature type="transmembrane region" description="Helical" evidence="7">
    <location>
        <begin position="230"/>
        <end position="252"/>
    </location>
</feature>
<feature type="transmembrane region" description="Helical" evidence="7">
    <location>
        <begin position="490"/>
        <end position="512"/>
    </location>
</feature>